<keyword evidence="8 11" id="KW-0718">Serine biosynthesis</keyword>
<dbReference type="GO" id="GO:0051287">
    <property type="term" value="F:NAD binding"/>
    <property type="evidence" value="ECO:0007669"/>
    <property type="project" value="UniProtKB-UniRule"/>
</dbReference>
<dbReference type="PANTHER" id="PTHR42789:SF1">
    <property type="entry name" value="D-ISOMER SPECIFIC 2-HYDROXYACID DEHYDROGENASE FAMILY PROTEIN (AFU_ORTHOLOGUE AFUA_6G10090)"/>
    <property type="match status" value="1"/>
</dbReference>
<dbReference type="PROSITE" id="PS00065">
    <property type="entry name" value="D_2_HYDROXYACID_DH_1"/>
    <property type="match status" value="1"/>
</dbReference>
<comment type="similarity">
    <text evidence="3 11">Belongs to the D-isomer specific 2-hydroxyacid dehydrogenase family.</text>
</comment>
<dbReference type="FunFam" id="3.30.1330.90:FF:000003">
    <property type="entry name" value="D-3-phosphoglycerate dehydrogenase"/>
    <property type="match status" value="1"/>
</dbReference>
<dbReference type="FunFam" id="3.40.50.720:FF:000021">
    <property type="entry name" value="D-3-phosphoglycerate dehydrogenase"/>
    <property type="match status" value="1"/>
</dbReference>
<dbReference type="SUPFAM" id="SSF51735">
    <property type="entry name" value="NAD(P)-binding Rossmann-fold domains"/>
    <property type="match status" value="1"/>
</dbReference>
<evidence type="ECO:0000256" key="5">
    <source>
        <dbReference type="ARBA" id="ARBA00022605"/>
    </source>
</evidence>
<proteinExistence type="inferred from homology"/>
<dbReference type="Proteomes" id="UP000245125">
    <property type="component" value="Unassembled WGS sequence"/>
</dbReference>
<dbReference type="EC" id="1.1.1.95" evidence="11"/>
<dbReference type="OrthoDB" id="9793626at2"/>
<dbReference type="SUPFAM" id="SSF52283">
    <property type="entry name" value="Formate/glycerate dehydrogenase catalytic domain-like"/>
    <property type="match status" value="1"/>
</dbReference>
<evidence type="ECO:0000256" key="8">
    <source>
        <dbReference type="ARBA" id="ARBA00023299"/>
    </source>
</evidence>
<dbReference type="InterPro" id="IPR029752">
    <property type="entry name" value="D-isomer_DH_CS1"/>
</dbReference>
<comment type="catalytic activity">
    <reaction evidence="9">
        <text>(R)-2-hydroxyglutarate + NAD(+) = 2-oxoglutarate + NADH + H(+)</text>
        <dbReference type="Rhea" id="RHEA:49612"/>
        <dbReference type="ChEBI" id="CHEBI:15378"/>
        <dbReference type="ChEBI" id="CHEBI:15801"/>
        <dbReference type="ChEBI" id="CHEBI:16810"/>
        <dbReference type="ChEBI" id="CHEBI:57540"/>
        <dbReference type="ChEBI" id="CHEBI:57945"/>
        <dbReference type="EC" id="1.1.1.399"/>
    </reaction>
</comment>
<dbReference type="AlphaFoldDB" id="A0A2U3QHI9"/>
<dbReference type="PROSITE" id="PS00670">
    <property type="entry name" value="D_2_HYDROXYACID_DH_2"/>
    <property type="match status" value="1"/>
</dbReference>
<dbReference type="Gene3D" id="3.30.1330.90">
    <property type="entry name" value="D-3-phosphoglycerate dehydrogenase, domain 3"/>
    <property type="match status" value="1"/>
</dbReference>
<evidence type="ECO:0000256" key="2">
    <source>
        <dbReference type="ARBA" id="ARBA00005216"/>
    </source>
</evidence>
<evidence type="ECO:0000256" key="3">
    <source>
        <dbReference type="ARBA" id="ARBA00005854"/>
    </source>
</evidence>
<comment type="pathway">
    <text evidence="2 11">Amino-acid biosynthesis; L-serine biosynthesis; L-serine from 3-phospho-D-glycerate: step 1/3.</text>
</comment>
<protein>
    <recommendedName>
        <fullName evidence="4 11">D-3-phosphoglycerate dehydrogenase</fullName>
        <ecNumber evidence="11">1.1.1.95</ecNumber>
    </recommendedName>
</protein>
<dbReference type="InterPro" id="IPR006236">
    <property type="entry name" value="PGDH"/>
</dbReference>
<reference evidence="14" key="1">
    <citation type="submission" date="2018-03" db="EMBL/GenBank/DDBJ databases">
        <authorList>
            <person name="Zecchin S."/>
        </authorList>
    </citation>
    <scope>NUCLEOTIDE SEQUENCE [LARGE SCALE GENOMIC DNA]</scope>
</reference>
<dbReference type="PANTHER" id="PTHR42789">
    <property type="entry name" value="D-ISOMER SPECIFIC 2-HYDROXYACID DEHYDROGENASE FAMILY PROTEIN (AFU_ORTHOLOGUE AFUA_6G10090)"/>
    <property type="match status" value="1"/>
</dbReference>
<dbReference type="Pfam" id="PF01842">
    <property type="entry name" value="ACT"/>
    <property type="match status" value="1"/>
</dbReference>
<evidence type="ECO:0000256" key="11">
    <source>
        <dbReference type="RuleBase" id="RU363003"/>
    </source>
</evidence>
<dbReference type="InterPro" id="IPR006140">
    <property type="entry name" value="D-isomer_DH_NAD-bd"/>
</dbReference>
<keyword evidence="6 11" id="KW-0560">Oxidoreductase</keyword>
<evidence type="ECO:0000256" key="9">
    <source>
        <dbReference type="ARBA" id="ARBA00048126"/>
    </source>
</evidence>
<dbReference type="CDD" id="cd04902">
    <property type="entry name" value="ACT_3PGDH-xct"/>
    <property type="match status" value="1"/>
</dbReference>
<evidence type="ECO:0000259" key="12">
    <source>
        <dbReference type="PROSITE" id="PS51671"/>
    </source>
</evidence>
<evidence type="ECO:0000256" key="7">
    <source>
        <dbReference type="ARBA" id="ARBA00023027"/>
    </source>
</evidence>
<keyword evidence="14" id="KW-1185">Reference proteome</keyword>
<gene>
    <name evidence="13" type="primary">serA</name>
    <name evidence="13" type="ORF">NBG4_360013</name>
</gene>
<dbReference type="InterPro" id="IPR029009">
    <property type="entry name" value="ASB_dom_sf"/>
</dbReference>
<dbReference type="Pfam" id="PF00389">
    <property type="entry name" value="2-Hacid_dh"/>
    <property type="match status" value="1"/>
</dbReference>
<dbReference type="CDD" id="cd12173">
    <property type="entry name" value="PGDH_4"/>
    <property type="match status" value="1"/>
</dbReference>
<dbReference type="InterPro" id="IPR045865">
    <property type="entry name" value="ACT-like_dom_sf"/>
</dbReference>
<comment type="function">
    <text evidence="1">Catalyzes the reversible oxidation of 3-phospho-D-glycerate to 3-phosphonooxypyruvate, the first step of the phosphorylated L-serine biosynthesis pathway. Also catalyzes the reversible oxidation of 2-hydroxyglutarate to 2-oxoglutarate.</text>
</comment>
<dbReference type="GO" id="GO:0006564">
    <property type="term" value="P:L-serine biosynthetic process"/>
    <property type="evidence" value="ECO:0007669"/>
    <property type="project" value="UniProtKB-UniRule"/>
</dbReference>
<feature type="domain" description="ACT" evidence="12">
    <location>
        <begin position="455"/>
        <end position="530"/>
    </location>
</feature>
<evidence type="ECO:0000313" key="14">
    <source>
        <dbReference type="Proteomes" id="UP000245125"/>
    </source>
</evidence>
<dbReference type="FunFam" id="3.30.70.260:FF:000008">
    <property type="entry name" value="D-3-phosphoglycerate dehydrogenase, chloroplastic"/>
    <property type="match status" value="1"/>
</dbReference>
<dbReference type="SUPFAM" id="SSF143548">
    <property type="entry name" value="Serine metabolism enzymes domain"/>
    <property type="match status" value="1"/>
</dbReference>
<keyword evidence="5 11" id="KW-0028">Amino-acid biosynthesis</keyword>
<evidence type="ECO:0000313" key="13">
    <source>
        <dbReference type="EMBL" id="SPQ00874.1"/>
    </source>
</evidence>
<evidence type="ECO:0000256" key="4">
    <source>
        <dbReference type="ARBA" id="ARBA00021582"/>
    </source>
</evidence>
<evidence type="ECO:0000256" key="10">
    <source>
        <dbReference type="ARBA" id="ARBA00048731"/>
    </source>
</evidence>
<sequence>MGYKVLVTDQIDEIAVKILGGCCEVDYKPVLPAEDLRAIIKDYDALMIRSSSKVTRELISDAERLKVIGRAGVGVDNVDLDAATDKGIVVINSPEGNTVAASEHTIGMMLSTIRHIPSADASVKDGRWERSRLMGQQVFNKTIGIVGLGKVGGRVASVAKAMGMRVLVYDPFVGRDLAEELGATYVISLDDIWKSADFITLHVPKNKVTLNLINKDTIARMKKGVIIINCARGGIVNEADLAEAIQNGHVEMAAVDVFDKEPPEGSPLLRLGDKVVLTPHLGASTKEAQINVAVDVAEQIRDISQGLPARSAVNIPSLKPEILGPVKHYMGLAENLGALARQITDGAAREIEIVACGELAALDVSPLVIAVVKGVLCCSSEGVNYVNAPRLAERRGIHVKKSASTDSESYVSLLKVILTTDKETNKTTGTILGEDIPRILRLAGYQTSIEPAEHMLVLPHKDKPGMVAQVATLLSGENINISMMQVGRKVRALVGGESVMILNVDEPVSDETLVQLQKIDGIYSAKYVNLTAK</sequence>
<comment type="catalytic activity">
    <reaction evidence="10 11">
        <text>(2R)-3-phosphoglycerate + NAD(+) = 3-phosphooxypyruvate + NADH + H(+)</text>
        <dbReference type="Rhea" id="RHEA:12641"/>
        <dbReference type="ChEBI" id="CHEBI:15378"/>
        <dbReference type="ChEBI" id="CHEBI:18110"/>
        <dbReference type="ChEBI" id="CHEBI:57540"/>
        <dbReference type="ChEBI" id="CHEBI:57945"/>
        <dbReference type="ChEBI" id="CHEBI:58272"/>
        <dbReference type="EC" id="1.1.1.95"/>
    </reaction>
</comment>
<dbReference type="InterPro" id="IPR006139">
    <property type="entry name" value="D-isomer_2_OHA_DH_cat_dom"/>
</dbReference>
<evidence type="ECO:0000256" key="1">
    <source>
        <dbReference type="ARBA" id="ARBA00003800"/>
    </source>
</evidence>
<dbReference type="GO" id="GO:0004617">
    <property type="term" value="F:phosphoglycerate dehydrogenase activity"/>
    <property type="evidence" value="ECO:0007669"/>
    <property type="project" value="UniProtKB-UniRule"/>
</dbReference>
<keyword evidence="7 11" id="KW-0520">NAD</keyword>
<dbReference type="Pfam" id="PF02826">
    <property type="entry name" value="2-Hacid_dh_C"/>
    <property type="match status" value="1"/>
</dbReference>
<name>A0A2U3QHI9_9BACT</name>
<dbReference type="UniPathway" id="UPA00135">
    <property type="reaction ID" value="UER00196"/>
</dbReference>
<organism evidence="13 14">
    <name type="scientific">Candidatus Sulfobium mesophilum</name>
    <dbReference type="NCBI Taxonomy" id="2016548"/>
    <lineage>
        <taxon>Bacteria</taxon>
        <taxon>Pseudomonadati</taxon>
        <taxon>Nitrospirota</taxon>
        <taxon>Nitrospiria</taxon>
        <taxon>Nitrospirales</taxon>
        <taxon>Nitrospiraceae</taxon>
        <taxon>Candidatus Sulfobium</taxon>
    </lineage>
</organism>
<dbReference type="InterPro" id="IPR045626">
    <property type="entry name" value="PGDH_ASB_dom"/>
</dbReference>
<dbReference type="InterPro" id="IPR036291">
    <property type="entry name" value="NAD(P)-bd_dom_sf"/>
</dbReference>
<dbReference type="NCBIfam" id="TIGR01327">
    <property type="entry name" value="PGDH"/>
    <property type="match status" value="1"/>
</dbReference>
<dbReference type="PROSITE" id="PS00671">
    <property type="entry name" value="D_2_HYDROXYACID_DH_3"/>
    <property type="match status" value="1"/>
</dbReference>
<dbReference type="SUPFAM" id="SSF55021">
    <property type="entry name" value="ACT-like"/>
    <property type="match status" value="1"/>
</dbReference>
<dbReference type="Gene3D" id="3.40.50.720">
    <property type="entry name" value="NAD(P)-binding Rossmann-like Domain"/>
    <property type="match status" value="2"/>
</dbReference>
<dbReference type="Gene3D" id="3.30.70.260">
    <property type="match status" value="1"/>
</dbReference>
<dbReference type="EMBL" id="OUUY01000082">
    <property type="protein sequence ID" value="SPQ00874.1"/>
    <property type="molecule type" value="Genomic_DNA"/>
</dbReference>
<accession>A0A2U3QHI9</accession>
<dbReference type="InterPro" id="IPR050857">
    <property type="entry name" value="D-2-hydroxyacid_DH"/>
</dbReference>
<dbReference type="InterPro" id="IPR002912">
    <property type="entry name" value="ACT_dom"/>
</dbReference>
<evidence type="ECO:0000256" key="6">
    <source>
        <dbReference type="ARBA" id="ARBA00023002"/>
    </source>
</evidence>
<dbReference type="PROSITE" id="PS51671">
    <property type="entry name" value="ACT"/>
    <property type="match status" value="1"/>
</dbReference>
<dbReference type="InterPro" id="IPR029753">
    <property type="entry name" value="D-isomer_DH_CS"/>
</dbReference>
<dbReference type="Pfam" id="PF19304">
    <property type="entry name" value="PGDH_inter"/>
    <property type="match status" value="1"/>
</dbReference>